<keyword evidence="2" id="KW-0132">Cell division</keyword>
<evidence type="ECO:0000256" key="2">
    <source>
        <dbReference type="ARBA" id="ARBA00022618"/>
    </source>
</evidence>
<name>A0A8K2A7S8_9CYAN</name>
<dbReference type="Pfam" id="PF04079">
    <property type="entry name" value="SMC_ScpB"/>
    <property type="match status" value="1"/>
</dbReference>
<dbReference type="GO" id="GO:0051304">
    <property type="term" value="P:chromosome separation"/>
    <property type="evidence" value="ECO:0007669"/>
    <property type="project" value="InterPro"/>
</dbReference>
<dbReference type="InterPro" id="IPR005234">
    <property type="entry name" value="ScpB_csome_segregation"/>
</dbReference>
<feature type="region of interest" description="Disordered" evidence="5">
    <location>
        <begin position="177"/>
        <end position="231"/>
    </location>
</feature>
<organism evidence="6 7">
    <name type="scientific">Petrachloros mirabilis ULC683</name>
    <dbReference type="NCBI Taxonomy" id="2781853"/>
    <lineage>
        <taxon>Bacteria</taxon>
        <taxon>Bacillati</taxon>
        <taxon>Cyanobacteriota</taxon>
        <taxon>Cyanophyceae</taxon>
        <taxon>Synechococcales</taxon>
        <taxon>Petrachlorosaceae</taxon>
        <taxon>Petrachloros</taxon>
        <taxon>Petrachloros mirabilis</taxon>
    </lineage>
</organism>
<dbReference type="GO" id="GO:0051301">
    <property type="term" value="P:cell division"/>
    <property type="evidence" value="ECO:0007669"/>
    <property type="project" value="UniProtKB-KW"/>
</dbReference>
<evidence type="ECO:0000313" key="6">
    <source>
        <dbReference type="EMBL" id="NCJ06400.1"/>
    </source>
</evidence>
<evidence type="ECO:0000256" key="4">
    <source>
        <dbReference type="ARBA" id="ARBA00023306"/>
    </source>
</evidence>
<dbReference type="PANTHER" id="PTHR34298">
    <property type="entry name" value="SEGREGATION AND CONDENSATION PROTEIN B"/>
    <property type="match status" value="1"/>
</dbReference>
<keyword evidence="1" id="KW-0963">Cytoplasm</keyword>
<protein>
    <submittedName>
        <fullName evidence="6">SMC-Scp complex subunit ScpB</fullName>
    </submittedName>
</protein>
<gene>
    <name evidence="6" type="primary">scpB</name>
    <name evidence="6" type="ORF">GS597_07720</name>
</gene>
<accession>A0A8K2A7S8</accession>
<comment type="caution">
    <text evidence="6">The sequence shown here is derived from an EMBL/GenBank/DDBJ whole genome shotgun (WGS) entry which is preliminary data.</text>
</comment>
<dbReference type="EMBL" id="WVIC01000012">
    <property type="protein sequence ID" value="NCJ06400.1"/>
    <property type="molecule type" value="Genomic_DNA"/>
</dbReference>
<dbReference type="Proteomes" id="UP000607397">
    <property type="component" value="Unassembled WGS sequence"/>
</dbReference>
<evidence type="ECO:0000256" key="5">
    <source>
        <dbReference type="SAM" id="MobiDB-lite"/>
    </source>
</evidence>
<dbReference type="Gene3D" id="1.10.10.10">
    <property type="entry name" value="Winged helix-like DNA-binding domain superfamily/Winged helix DNA-binding domain"/>
    <property type="match status" value="2"/>
</dbReference>
<evidence type="ECO:0000256" key="1">
    <source>
        <dbReference type="ARBA" id="ARBA00022490"/>
    </source>
</evidence>
<reference evidence="6" key="1">
    <citation type="submission" date="2019-12" db="EMBL/GenBank/DDBJ databases">
        <title>High-Quality draft genome sequences of three cyanobacteria isolated from the limestone walls of the Old Cathedral of Coimbra.</title>
        <authorList>
            <person name="Tiago I."/>
            <person name="Soares F."/>
            <person name="Portugal A."/>
        </authorList>
    </citation>
    <scope>NUCLEOTIDE SEQUENCE [LARGE SCALE GENOMIC DNA]</scope>
    <source>
        <strain evidence="6">C</strain>
    </source>
</reference>
<dbReference type="NCBIfam" id="TIGR00281">
    <property type="entry name" value="SMC-Scp complex subunit ScpB"/>
    <property type="match status" value="1"/>
</dbReference>
<sequence>MISSDDRATASQLATQIEAILYLKAQPLTIAEIAEYAGCDRDAVEDALIDLMQDFAHRDSALEIVETDQGYSLQLRETYQDLVQKLIPLDLGLGALRTLAVIALKGPIAQTDLVDLRGSGAYQHVSELAEQGFIRKRRLTSGRSYQVQVTNQFYQYFQIDQLPGLEQLTLRLKAKEARQVSQADETEEATPVGMEDESESGSAFEQPMGIECRPDQPQFRIENDGDAQGGQ</sequence>
<feature type="compositionally biased region" description="Acidic residues" evidence="5">
    <location>
        <begin position="184"/>
        <end position="199"/>
    </location>
</feature>
<keyword evidence="3" id="KW-0159">Chromosome partition</keyword>
<keyword evidence="7" id="KW-1185">Reference proteome</keyword>
<dbReference type="AlphaFoldDB" id="A0A8K2A7S8"/>
<dbReference type="InterPro" id="IPR036388">
    <property type="entry name" value="WH-like_DNA-bd_sf"/>
</dbReference>
<dbReference type="SUPFAM" id="SSF46785">
    <property type="entry name" value="Winged helix' DNA-binding domain"/>
    <property type="match status" value="2"/>
</dbReference>
<evidence type="ECO:0000313" key="7">
    <source>
        <dbReference type="Proteomes" id="UP000607397"/>
    </source>
</evidence>
<proteinExistence type="predicted"/>
<dbReference type="PANTHER" id="PTHR34298:SF2">
    <property type="entry name" value="SEGREGATION AND CONDENSATION PROTEIN B"/>
    <property type="match status" value="1"/>
</dbReference>
<keyword evidence="4" id="KW-0131">Cell cycle</keyword>
<evidence type="ECO:0000256" key="3">
    <source>
        <dbReference type="ARBA" id="ARBA00022829"/>
    </source>
</evidence>
<dbReference type="InterPro" id="IPR036390">
    <property type="entry name" value="WH_DNA-bd_sf"/>
</dbReference>